<reference evidence="3" key="1">
    <citation type="journal article" date="2016" name="Genome Announc.">
        <title>Draft genome sequences of fungus Aspergillus calidoustus.</title>
        <authorList>
            <person name="Horn F."/>
            <person name="Linde J."/>
            <person name="Mattern D.J."/>
            <person name="Walther G."/>
            <person name="Guthke R."/>
            <person name="Scherlach K."/>
            <person name="Martin K."/>
            <person name="Brakhage A.A."/>
            <person name="Petzke L."/>
            <person name="Valiante V."/>
        </authorList>
    </citation>
    <scope>NUCLEOTIDE SEQUENCE [LARGE SCALE GENOMIC DNA]</scope>
    <source>
        <strain evidence="3">SF006504</strain>
    </source>
</reference>
<dbReference type="Proteomes" id="UP000054771">
    <property type="component" value="Unassembled WGS sequence"/>
</dbReference>
<gene>
    <name evidence="2" type="ORF">ASPCAL04733</name>
</gene>
<keyword evidence="3" id="KW-1185">Reference proteome</keyword>
<dbReference type="OrthoDB" id="4794019at2759"/>
<evidence type="ECO:0000256" key="1">
    <source>
        <dbReference type="SAM" id="SignalP"/>
    </source>
</evidence>
<dbReference type="AlphaFoldDB" id="A0A0U5C5V7"/>
<dbReference type="EMBL" id="CDMC01000003">
    <property type="protein sequence ID" value="CEL03580.1"/>
    <property type="molecule type" value="Genomic_DNA"/>
</dbReference>
<sequence length="275" mass="30602">MMLLSYLLLLSAFLAPHVLASKKAGPYQVVYMWMAYRMDIQAFGARDEMIAPNCFGTVPDGTCYFDEFVEYIQKDNKKITSGLPTSIGKYFWPDAVTAAQQIAQLNGGGFTPDTDAHKLFQAGTFTVENPQLSVILDMMTNKIQAARIALGDEALSDGLEEARTAITGTHEARIAEQGQDYIDVINDYLRDEKGTSLTVETKNPTALDGSTYLDIDIEGTVAKDSAFADYWRDFQTWMSQQVRTKKTTLGNVKMHWDTVQGVQRIEARAWGDSSC</sequence>
<evidence type="ECO:0000313" key="2">
    <source>
        <dbReference type="EMBL" id="CEL03580.1"/>
    </source>
</evidence>
<organism evidence="2 3">
    <name type="scientific">Aspergillus calidoustus</name>
    <dbReference type="NCBI Taxonomy" id="454130"/>
    <lineage>
        <taxon>Eukaryota</taxon>
        <taxon>Fungi</taxon>
        <taxon>Dikarya</taxon>
        <taxon>Ascomycota</taxon>
        <taxon>Pezizomycotina</taxon>
        <taxon>Eurotiomycetes</taxon>
        <taxon>Eurotiomycetidae</taxon>
        <taxon>Eurotiales</taxon>
        <taxon>Aspergillaceae</taxon>
        <taxon>Aspergillus</taxon>
        <taxon>Aspergillus subgen. Nidulantes</taxon>
    </lineage>
</organism>
<feature type="chain" id="PRO_5006855573" evidence="1">
    <location>
        <begin position="21"/>
        <end position="275"/>
    </location>
</feature>
<name>A0A0U5C5V7_ASPCI</name>
<accession>A0A0U5C5V7</accession>
<proteinExistence type="predicted"/>
<protein>
    <submittedName>
        <fullName evidence="2">Uncharacterized protein</fullName>
    </submittedName>
</protein>
<evidence type="ECO:0000313" key="3">
    <source>
        <dbReference type="Proteomes" id="UP000054771"/>
    </source>
</evidence>
<dbReference type="OMA" id="DEMIAPN"/>
<feature type="signal peptide" evidence="1">
    <location>
        <begin position="1"/>
        <end position="20"/>
    </location>
</feature>
<keyword evidence="1" id="KW-0732">Signal</keyword>